<dbReference type="PANTHER" id="PTHR12526:SF595">
    <property type="entry name" value="BLL5217 PROTEIN"/>
    <property type="match status" value="1"/>
</dbReference>
<keyword evidence="4" id="KW-1185">Reference proteome</keyword>
<dbReference type="Gene3D" id="3.40.50.2000">
    <property type="entry name" value="Glycogen Phosphorylase B"/>
    <property type="match status" value="2"/>
</dbReference>
<dbReference type="SUPFAM" id="SSF53756">
    <property type="entry name" value="UDP-Glycosyltransferase/glycogen phosphorylase"/>
    <property type="match status" value="1"/>
</dbReference>
<organism evidence="3 4">
    <name type="scientific">Microvirga subterranea</name>
    <dbReference type="NCBI Taxonomy" id="186651"/>
    <lineage>
        <taxon>Bacteria</taxon>
        <taxon>Pseudomonadati</taxon>
        <taxon>Pseudomonadota</taxon>
        <taxon>Alphaproteobacteria</taxon>
        <taxon>Hyphomicrobiales</taxon>
        <taxon>Methylobacteriaceae</taxon>
        <taxon>Microvirga</taxon>
    </lineage>
</organism>
<dbReference type="RefSeq" id="WP_114769731.1">
    <property type="nucleotide sequence ID" value="NZ_QQBB01000003.1"/>
</dbReference>
<keyword evidence="3" id="KW-0808">Transferase</keyword>
<dbReference type="OrthoDB" id="9801573at2"/>
<dbReference type="Pfam" id="PF13439">
    <property type="entry name" value="Glyco_transf_4"/>
    <property type="match status" value="1"/>
</dbReference>
<accession>A0A370HNA7</accession>
<dbReference type="EMBL" id="QQBB01000003">
    <property type="protein sequence ID" value="RDI60019.1"/>
    <property type="molecule type" value="Genomic_DNA"/>
</dbReference>
<dbReference type="Proteomes" id="UP000254925">
    <property type="component" value="Unassembled WGS sequence"/>
</dbReference>
<dbReference type="GO" id="GO:0016757">
    <property type="term" value="F:glycosyltransferase activity"/>
    <property type="evidence" value="ECO:0007669"/>
    <property type="project" value="InterPro"/>
</dbReference>
<evidence type="ECO:0000313" key="3">
    <source>
        <dbReference type="EMBL" id="RDI60019.1"/>
    </source>
</evidence>
<comment type="caution">
    <text evidence="3">The sequence shown here is derived from an EMBL/GenBank/DDBJ whole genome shotgun (WGS) entry which is preliminary data.</text>
</comment>
<evidence type="ECO:0000259" key="1">
    <source>
        <dbReference type="Pfam" id="PF00534"/>
    </source>
</evidence>
<dbReference type="Pfam" id="PF00534">
    <property type="entry name" value="Glycos_transf_1"/>
    <property type="match status" value="1"/>
</dbReference>
<name>A0A370HNA7_9HYPH</name>
<protein>
    <submittedName>
        <fullName evidence="3">Glycosyltransferase involved in cell wall biosynthesis</fullName>
    </submittedName>
</protein>
<proteinExistence type="predicted"/>
<dbReference type="AlphaFoldDB" id="A0A370HNA7"/>
<gene>
    <name evidence="3" type="ORF">DES45_103278</name>
</gene>
<reference evidence="3 4" key="1">
    <citation type="submission" date="2018-07" db="EMBL/GenBank/DDBJ databases">
        <title>Genomic Encyclopedia of Type Strains, Phase IV (KMG-IV): sequencing the most valuable type-strain genomes for metagenomic binning, comparative biology and taxonomic classification.</title>
        <authorList>
            <person name="Goeker M."/>
        </authorList>
    </citation>
    <scope>NUCLEOTIDE SEQUENCE [LARGE SCALE GENOMIC DNA]</scope>
    <source>
        <strain evidence="3 4">DSM 14364</strain>
    </source>
</reference>
<dbReference type="InterPro" id="IPR001296">
    <property type="entry name" value="Glyco_trans_1"/>
</dbReference>
<evidence type="ECO:0000259" key="2">
    <source>
        <dbReference type="Pfam" id="PF13439"/>
    </source>
</evidence>
<sequence>MPLTVLSVAYSMAPVSRNTAGGAEQILAALDHALVAGGHRSVVIAREDSHISGKLIGLPVPAGQLDADKQREMHRRQRAAIQETLARCPVDLIHMHGIDFHAYLPPPGPPTLITLHMPPNWYPRQALFPSRPDTWFNTVSHDQHLHCPKSRTLLGPIENGVPVDALQASCPKQEFLLSLGRICPEKGQHLAIEASRMAGVPLVIAGEVFPYERHQTYLEEQILPRLDEQRRYIGPADFLRKTLLLTAARCLLLTSLVPETSSLVAREALACGTPVIAFDRGALPEAIEHGRTGFLVSDVDDMASAIQHVGMIDPAVCCQAARDHFSEDIMSARYLEIYHRLCGRSGGDRA</sequence>
<dbReference type="InterPro" id="IPR028098">
    <property type="entry name" value="Glyco_trans_4-like_N"/>
</dbReference>
<feature type="domain" description="Glycosyltransferase subfamily 4-like N-terminal" evidence="2">
    <location>
        <begin position="21"/>
        <end position="129"/>
    </location>
</feature>
<evidence type="ECO:0000313" key="4">
    <source>
        <dbReference type="Proteomes" id="UP000254925"/>
    </source>
</evidence>
<dbReference type="PANTHER" id="PTHR12526">
    <property type="entry name" value="GLYCOSYLTRANSFERASE"/>
    <property type="match status" value="1"/>
</dbReference>
<feature type="domain" description="Glycosyl transferase family 1" evidence="1">
    <location>
        <begin position="172"/>
        <end position="305"/>
    </location>
</feature>